<feature type="transmembrane region" description="Helical" evidence="1">
    <location>
        <begin position="71"/>
        <end position="88"/>
    </location>
</feature>
<proteinExistence type="predicted"/>
<gene>
    <name evidence="3" type="ORF">dnm_054640</name>
</gene>
<evidence type="ECO:0000313" key="3">
    <source>
        <dbReference type="EMBL" id="QTA89411.1"/>
    </source>
</evidence>
<dbReference type="Gene3D" id="3.40.50.880">
    <property type="match status" value="1"/>
</dbReference>
<evidence type="ECO:0000256" key="1">
    <source>
        <dbReference type="SAM" id="Phobius"/>
    </source>
</evidence>
<keyword evidence="4" id="KW-1185">Reference proteome</keyword>
<accession>A0A975GPV9</accession>
<dbReference type="PANTHER" id="PTHR12969">
    <property type="entry name" value="NGD5/OSM-6/IFT52"/>
    <property type="match status" value="1"/>
</dbReference>
<feature type="transmembrane region" description="Helical" evidence="1">
    <location>
        <begin position="540"/>
        <end position="560"/>
    </location>
</feature>
<keyword evidence="1" id="KW-0812">Transmembrane</keyword>
<feature type="transmembrane region" description="Helical" evidence="1">
    <location>
        <begin position="572"/>
        <end position="594"/>
    </location>
</feature>
<dbReference type="InterPro" id="IPR029062">
    <property type="entry name" value="Class_I_gatase-like"/>
</dbReference>
<dbReference type="InterPro" id="IPR055458">
    <property type="entry name" value="IFT52_GIFT"/>
</dbReference>
<dbReference type="PANTHER" id="PTHR12969:SF7">
    <property type="entry name" value="INTRAFLAGELLAR TRANSPORT PROTEIN 52 HOMOLOG"/>
    <property type="match status" value="1"/>
</dbReference>
<reference evidence="3" key="1">
    <citation type="journal article" date="2021" name="Microb. Physiol.">
        <title>Proteogenomic Insights into the Physiology of Marine, Sulfate-Reducing, Filamentous Desulfonema limicola and Desulfonema magnum.</title>
        <authorList>
            <person name="Schnaars V."/>
            <person name="Wohlbrand L."/>
            <person name="Scheve S."/>
            <person name="Hinrichs C."/>
            <person name="Reinhardt R."/>
            <person name="Rabus R."/>
        </authorList>
    </citation>
    <scope>NUCLEOTIDE SEQUENCE</scope>
    <source>
        <strain evidence="3">4be13</strain>
    </source>
</reference>
<feature type="domain" description="IFT52 GIFT" evidence="2">
    <location>
        <begin position="326"/>
        <end position="410"/>
    </location>
</feature>
<dbReference type="AlphaFoldDB" id="A0A975GPV9"/>
<evidence type="ECO:0000259" key="2">
    <source>
        <dbReference type="Pfam" id="PF23355"/>
    </source>
</evidence>
<dbReference type="Proteomes" id="UP000663722">
    <property type="component" value="Chromosome"/>
</dbReference>
<feature type="transmembrane region" description="Helical" evidence="1">
    <location>
        <begin position="149"/>
        <end position="169"/>
    </location>
</feature>
<dbReference type="EMBL" id="CP061800">
    <property type="protein sequence ID" value="QTA89411.1"/>
    <property type="molecule type" value="Genomic_DNA"/>
</dbReference>
<keyword evidence="1" id="KW-1133">Transmembrane helix</keyword>
<feature type="transmembrane region" description="Helical" evidence="1">
    <location>
        <begin position="224"/>
        <end position="242"/>
    </location>
</feature>
<dbReference type="KEGG" id="dmm:dnm_054640"/>
<dbReference type="SUPFAM" id="SSF52317">
    <property type="entry name" value="Class I glutamine amidotransferase-like"/>
    <property type="match status" value="2"/>
</dbReference>
<feature type="transmembrane region" description="Helical" evidence="1">
    <location>
        <begin position="181"/>
        <end position="203"/>
    </location>
</feature>
<evidence type="ECO:0000313" key="4">
    <source>
        <dbReference type="Proteomes" id="UP000663722"/>
    </source>
</evidence>
<keyword evidence="1" id="KW-0472">Membrane</keyword>
<dbReference type="InterPro" id="IPR039975">
    <property type="entry name" value="IFT52"/>
</dbReference>
<dbReference type="Pfam" id="PF23355">
    <property type="entry name" value="IFT52_GIFT"/>
    <property type="match status" value="1"/>
</dbReference>
<feature type="transmembrane region" description="Helical" evidence="1">
    <location>
        <begin position="31"/>
        <end position="64"/>
    </location>
</feature>
<protein>
    <submittedName>
        <fullName evidence="3">Amidotransferase domain-containing protein</fullName>
    </submittedName>
</protein>
<sequence>MWWAVLLGVGILCNAAAFARRTVFKSFDKKYLLMCVPLLLTLFILPFPYHLGVIVTLAGIVILVLCIRFPVLAGLGYGAIFSGMILLLQSPSGYLYTTFTSYSHYFYWLDPVFYNIFKFFNLKVSYSQDTFYILTIKDMYPFPTTWEKLAMFPLLNILMGSIVVFYAFSENRRGVRDFMKLLLSGTGFIVIRYVFMILLFLYLMTFVEHGEEICRIDIFWDMRVTLLTFLPFILITAILISLKTEARFQVSSFKFQVSSFKFQVSIALALFFLGLSFGFQDPGEQKNGRVIVDESHSEWEKSTKKMDTEWYGNESGYNFYWLAEFINHHFPLTRNFRKITPELLSDCDILIIKTPTSAFSPEEVRSVRDFVLKGGGLFLIGEHTNVFGTGTYINPIAEEFGFSFRYDVILDIERKFEQLYEPPRLLPHPVVQNMPYFAFKVSCSIQPVSSKCENVILSTGLKSQDIYYPSGNFYPPVKNHTDIPFGAFMQMTGVKAGKGRVLGFTDSTSYSNFEAFIEGKPELMLGSLTWLNRKNKWNNLNILFLILFGVCLVSGIQKLGKEDQLSIINYQLSIPLVVFGVFFFSLALAMCGFLSRKAYPLPRPVTPYTKVVFEQEHGDYELPLKGFTKEHKKSYEVFYLWVLRAECYPFTGKTLKKDLSDETDVLVIINPYKNFQPDEVSGIKNYLRKGGKVLLVDGKRNKNSTANELLEPLGMKINQKRKATLPVPYSSSIYHRQSARNDALTVEGGTPLLYSSEGSPILSAARVGKGMIAVAGFSQLFVNPNMGGSYRVKPDQRLRAIYNLEFSLIRGLAKGDLETLFKAQTERSVSRLKAQIRIDVPNSNIIR</sequence>
<name>A0A975GPV9_9BACT</name>
<organism evidence="3 4">
    <name type="scientific">Desulfonema magnum</name>
    <dbReference type="NCBI Taxonomy" id="45655"/>
    <lineage>
        <taxon>Bacteria</taxon>
        <taxon>Pseudomonadati</taxon>
        <taxon>Thermodesulfobacteriota</taxon>
        <taxon>Desulfobacteria</taxon>
        <taxon>Desulfobacterales</taxon>
        <taxon>Desulfococcaceae</taxon>
        <taxon>Desulfonema</taxon>
    </lineage>
</organism>